<accession>A0A8H4IUN2</accession>
<evidence type="ECO:0000256" key="1">
    <source>
        <dbReference type="ARBA" id="ARBA00006484"/>
    </source>
</evidence>
<dbReference type="PRINTS" id="PR00080">
    <property type="entry name" value="SDRFAMILY"/>
</dbReference>
<dbReference type="Gene3D" id="3.40.50.720">
    <property type="entry name" value="NAD(P)-binding Rossmann-like Domain"/>
    <property type="match status" value="1"/>
</dbReference>
<evidence type="ECO:0000313" key="7">
    <source>
        <dbReference type="Proteomes" id="UP000572817"/>
    </source>
</evidence>
<feature type="domain" description="Ketoreductase" evidence="5">
    <location>
        <begin position="6"/>
        <end position="181"/>
    </location>
</feature>
<dbReference type="PANTHER" id="PTHR43976:SF16">
    <property type="entry name" value="SHORT-CHAIN DEHYDROGENASE_REDUCTASE FAMILY PROTEIN"/>
    <property type="match status" value="1"/>
</dbReference>
<evidence type="ECO:0000256" key="4">
    <source>
        <dbReference type="RuleBase" id="RU000363"/>
    </source>
</evidence>
<dbReference type="InterPro" id="IPR036291">
    <property type="entry name" value="NAD(P)-bd_dom_sf"/>
</dbReference>
<comment type="similarity">
    <text evidence="1 4">Belongs to the short-chain dehydrogenases/reductases (SDR) family.</text>
</comment>
<dbReference type="InterPro" id="IPR020904">
    <property type="entry name" value="Sc_DH/Rdtase_CS"/>
</dbReference>
<dbReference type="PROSITE" id="PS50007">
    <property type="entry name" value="PIPLC_X_DOMAIN"/>
    <property type="match status" value="1"/>
</dbReference>
<comment type="caution">
    <text evidence="6">The sequence shown here is derived from an EMBL/GenBank/DDBJ whole genome shotgun (WGS) entry which is preliminary data.</text>
</comment>
<protein>
    <recommendedName>
        <fullName evidence="5">Ketoreductase domain-containing protein</fullName>
    </recommendedName>
</protein>
<dbReference type="InterPro" id="IPR002347">
    <property type="entry name" value="SDR_fam"/>
</dbReference>
<dbReference type="InterPro" id="IPR051911">
    <property type="entry name" value="SDR_oxidoreductase"/>
</dbReference>
<dbReference type="CDD" id="cd05374">
    <property type="entry name" value="17beta-HSD-like_SDR_c"/>
    <property type="match status" value="1"/>
</dbReference>
<dbReference type="InterPro" id="IPR057326">
    <property type="entry name" value="KR_dom"/>
</dbReference>
<keyword evidence="7" id="KW-1185">Reference proteome</keyword>
<dbReference type="SUPFAM" id="SSF51735">
    <property type="entry name" value="NAD(P)-binding Rossmann-fold domains"/>
    <property type="match status" value="1"/>
</dbReference>
<dbReference type="SMART" id="SM00822">
    <property type="entry name" value="PKS_KR"/>
    <property type="match status" value="1"/>
</dbReference>
<dbReference type="PROSITE" id="PS00061">
    <property type="entry name" value="ADH_SHORT"/>
    <property type="match status" value="1"/>
</dbReference>
<dbReference type="EMBL" id="WWBZ02000022">
    <property type="protein sequence ID" value="KAF4307895.1"/>
    <property type="molecule type" value="Genomic_DNA"/>
</dbReference>
<proteinExistence type="inferred from homology"/>
<sequence length="306" mass="33283">MASQSLTWLITGASSGFGLSLSLQALRSGHNVFATVRHRTGERYAQAVKAIEDAGGKCVELDVSNLNAMPKVVEDILDGGKGKIDVLVNNAGYSLLGAVEDISIEEAKRQMDTNFYGPLRIIQLVTPHMRTRKSGTIVNVSSVAGLYALPSCGLYSGSKFALEGLSESLRQELAPFNINVLIVEPGGFRTNFINTGVYTEKQLTEAYSNPDHPLAKTYGRFKNYREYGPPGDTDKGARLMYEVIVGNASQEDNGEAGELRGKVQRLLLGKDAVKRMEMKIASLQEDLEKARVVASLTDAEDARSYI</sequence>
<reference evidence="6" key="1">
    <citation type="submission" date="2020-04" db="EMBL/GenBank/DDBJ databases">
        <title>Genome Assembly and Annotation of Botryosphaeria dothidea sdau 11-99, a Latent Pathogen of Apple Fruit Ring Rot in China.</title>
        <authorList>
            <person name="Yu C."/>
            <person name="Diao Y."/>
            <person name="Lu Q."/>
            <person name="Zhao J."/>
            <person name="Cui S."/>
            <person name="Peng C."/>
            <person name="He B."/>
            <person name="Liu H."/>
        </authorList>
    </citation>
    <scope>NUCLEOTIDE SEQUENCE [LARGE SCALE GENOMIC DNA]</scope>
    <source>
        <strain evidence="6">Sdau11-99</strain>
    </source>
</reference>
<dbReference type="Pfam" id="PF00106">
    <property type="entry name" value="adh_short"/>
    <property type="match status" value="1"/>
</dbReference>
<organism evidence="6 7">
    <name type="scientific">Botryosphaeria dothidea</name>
    <dbReference type="NCBI Taxonomy" id="55169"/>
    <lineage>
        <taxon>Eukaryota</taxon>
        <taxon>Fungi</taxon>
        <taxon>Dikarya</taxon>
        <taxon>Ascomycota</taxon>
        <taxon>Pezizomycotina</taxon>
        <taxon>Dothideomycetes</taxon>
        <taxon>Dothideomycetes incertae sedis</taxon>
        <taxon>Botryosphaeriales</taxon>
        <taxon>Botryosphaeriaceae</taxon>
        <taxon>Botryosphaeria</taxon>
    </lineage>
</organism>
<keyword evidence="2" id="KW-0521">NADP</keyword>
<name>A0A8H4IUN2_9PEZI</name>
<dbReference type="OrthoDB" id="1274115at2759"/>
<dbReference type="GO" id="GO:0016491">
    <property type="term" value="F:oxidoreductase activity"/>
    <property type="evidence" value="ECO:0007669"/>
    <property type="project" value="UniProtKB-KW"/>
</dbReference>
<dbReference type="AlphaFoldDB" id="A0A8H4IUN2"/>
<evidence type="ECO:0000259" key="5">
    <source>
        <dbReference type="SMART" id="SM00822"/>
    </source>
</evidence>
<evidence type="ECO:0000256" key="2">
    <source>
        <dbReference type="ARBA" id="ARBA00022857"/>
    </source>
</evidence>
<keyword evidence="3" id="KW-0560">Oxidoreductase</keyword>
<evidence type="ECO:0000313" key="6">
    <source>
        <dbReference type="EMBL" id="KAF4307895.1"/>
    </source>
</evidence>
<dbReference type="Proteomes" id="UP000572817">
    <property type="component" value="Unassembled WGS sequence"/>
</dbReference>
<gene>
    <name evidence="6" type="ORF">GTA08_BOTSDO03910</name>
</gene>
<dbReference type="PANTHER" id="PTHR43976">
    <property type="entry name" value="SHORT CHAIN DEHYDROGENASE"/>
    <property type="match status" value="1"/>
</dbReference>
<dbReference type="PRINTS" id="PR00081">
    <property type="entry name" value="GDHRDH"/>
</dbReference>
<evidence type="ECO:0000256" key="3">
    <source>
        <dbReference type="ARBA" id="ARBA00023002"/>
    </source>
</evidence>